<reference evidence="3 4" key="1">
    <citation type="submission" date="2019-08" db="EMBL/GenBank/DDBJ databases">
        <authorList>
            <person name="Guy L."/>
        </authorList>
    </citation>
    <scope>NUCLEOTIDE SEQUENCE [LARGE SCALE GENOMIC DNA]</scope>
    <source>
        <strain evidence="3 4">SGT-108</strain>
    </source>
</reference>
<dbReference type="Proteomes" id="UP000324194">
    <property type="component" value="Chromosome 1"/>
</dbReference>
<protein>
    <submittedName>
        <fullName evidence="3">Glucose 1-dehydrogenase 4</fullName>
    </submittedName>
</protein>
<keyword evidence="4" id="KW-1185">Reference proteome</keyword>
<dbReference type="Gene3D" id="3.40.50.720">
    <property type="entry name" value="NAD(P)-binding Rossmann-like Domain"/>
    <property type="match status" value="1"/>
</dbReference>
<name>A0A5E4PI42_9COXI</name>
<dbReference type="PRINTS" id="PR00081">
    <property type="entry name" value="GDHRDH"/>
</dbReference>
<comment type="similarity">
    <text evidence="1">Belongs to the short-chain dehydrogenases/reductases (SDR) family.</text>
</comment>
<dbReference type="Pfam" id="PF13561">
    <property type="entry name" value="adh_short_C2"/>
    <property type="match status" value="1"/>
</dbReference>
<proteinExistence type="inferred from homology"/>
<evidence type="ECO:0000256" key="1">
    <source>
        <dbReference type="ARBA" id="ARBA00006484"/>
    </source>
</evidence>
<dbReference type="KEGG" id="asip:AQUSIP_19160"/>
<keyword evidence="2" id="KW-0560">Oxidoreductase</keyword>
<dbReference type="InterPro" id="IPR036291">
    <property type="entry name" value="NAD(P)-bd_dom_sf"/>
</dbReference>
<dbReference type="GO" id="GO:0016491">
    <property type="term" value="F:oxidoreductase activity"/>
    <property type="evidence" value="ECO:0007669"/>
    <property type="project" value="UniProtKB-KW"/>
</dbReference>
<dbReference type="OrthoDB" id="9787298at2"/>
<dbReference type="EMBL" id="LR699119">
    <property type="protein sequence ID" value="VVC76594.1"/>
    <property type="molecule type" value="Genomic_DNA"/>
</dbReference>
<dbReference type="CDD" id="cd05233">
    <property type="entry name" value="SDR_c"/>
    <property type="match status" value="1"/>
</dbReference>
<dbReference type="AlphaFoldDB" id="A0A5E4PI42"/>
<sequence length="250" mass="27205">MKRLQDKVAVITGGNSGIGKGIAKRFAEEGAKVVIFGRNPETLLQAKNEIGGMILTVQGDVTQTEDLQNLYAQSISHFGKIDIVVANSGVGERIHAANVTEKNFDYMVNINYRGVYFTVRHALEHLNPNASIILIASCAATVTLKRHSVYASTKAAVVKLAQNFAYDLSDLSIRVNSISPGYIRTPIFDERLKQDPEYLARREANIPLKRIGEPQDIANAALFLASSESSYITGVDLLVDGGYSASFLEG</sequence>
<gene>
    <name evidence="3" type="primary">gdhIV_2</name>
    <name evidence="3" type="ORF">AQUSIP_19160</name>
</gene>
<dbReference type="NCBIfam" id="NF005559">
    <property type="entry name" value="PRK07231.1"/>
    <property type="match status" value="1"/>
</dbReference>
<dbReference type="PANTHER" id="PTHR24321:SF8">
    <property type="entry name" value="ESTRADIOL 17-BETA-DEHYDROGENASE 8-RELATED"/>
    <property type="match status" value="1"/>
</dbReference>
<dbReference type="RefSeq" id="WP_148339901.1">
    <property type="nucleotide sequence ID" value="NZ_LR699119.1"/>
</dbReference>
<dbReference type="PANTHER" id="PTHR24321">
    <property type="entry name" value="DEHYDROGENASES, SHORT CHAIN"/>
    <property type="match status" value="1"/>
</dbReference>
<organism evidence="3 4">
    <name type="scientific">Aquicella siphonis</name>
    <dbReference type="NCBI Taxonomy" id="254247"/>
    <lineage>
        <taxon>Bacteria</taxon>
        <taxon>Pseudomonadati</taxon>
        <taxon>Pseudomonadota</taxon>
        <taxon>Gammaproteobacteria</taxon>
        <taxon>Legionellales</taxon>
        <taxon>Coxiellaceae</taxon>
        <taxon>Aquicella</taxon>
    </lineage>
</organism>
<dbReference type="InterPro" id="IPR002347">
    <property type="entry name" value="SDR_fam"/>
</dbReference>
<evidence type="ECO:0000313" key="4">
    <source>
        <dbReference type="Proteomes" id="UP000324194"/>
    </source>
</evidence>
<dbReference type="SUPFAM" id="SSF51735">
    <property type="entry name" value="NAD(P)-binding Rossmann-fold domains"/>
    <property type="match status" value="1"/>
</dbReference>
<accession>A0A5E4PI42</accession>
<evidence type="ECO:0000256" key="2">
    <source>
        <dbReference type="ARBA" id="ARBA00023002"/>
    </source>
</evidence>
<evidence type="ECO:0000313" key="3">
    <source>
        <dbReference type="EMBL" id="VVC76594.1"/>
    </source>
</evidence>
<dbReference type="FunFam" id="3.40.50.720:FF:000084">
    <property type="entry name" value="Short-chain dehydrogenase reductase"/>
    <property type="match status" value="1"/>
</dbReference>